<sequence>MENLFHLFSLSLFAAFALQNGCVNSSQFDCYVFLPPKGLNPRSISECPKGLQWFPSVQFCCISVDQNFRPSPATDGLFYQQRYFTVPEFAANDSVPEGCIRAVHFPNESLAYCGTRPLSPLVEGQMAKISDQFTDFLTIPVKDSLAQNIYCCSSDGKLSAKNQIKWQSVYHGTIAANYTLIAESGTKQISLHAACNKQKNKKSKTLGQKIYEIIRPENCFNYDDATNSKCAKESAIFDYNRNCCAPKCDTNLTTDGEFHAEIKIRTSNDRNGEIEHVNVSVGDYGEYFA</sequence>
<feature type="signal peptide" evidence="1">
    <location>
        <begin position="1"/>
        <end position="25"/>
    </location>
</feature>
<dbReference type="Proteomes" id="UP001620626">
    <property type="component" value="Unassembled WGS sequence"/>
</dbReference>
<gene>
    <name evidence="2" type="ORF">niasHT_010161</name>
</gene>
<dbReference type="AlphaFoldDB" id="A0ABD2LYE0"/>
<dbReference type="EMBL" id="JBICBT010000242">
    <property type="protein sequence ID" value="KAL3119575.1"/>
    <property type="molecule type" value="Genomic_DNA"/>
</dbReference>
<evidence type="ECO:0000256" key="1">
    <source>
        <dbReference type="SAM" id="SignalP"/>
    </source>
</evidence>
<evidence type="ECO:0000313" key="3">
    <source>
        <dbReference type="Proteomes" id="UP001620626"/>
    </source>
</evidence>
<name>A0ABD2LYE0_9BILA</name>
<reference evidence="2 3" key="1">
    <citation type="submission" date="2024-10" db="EMBL/GenBank/DDBJ databases">
        <authorList>
            <person name="Kim D."/>
        </authorList>
    </citation>
    <scope>NUCLEOTIDE SEQUENCE [LARGE SCALE GENOMIC DNA]</scope>
    <source>
        <strain evidence="2">BH-2024</strain>
    </source>
</reference>
<evidence type="ECO:0000313" key="2">
    <source>
        <dbReference type="EMBL" id="KAL3119575.1"/>
    </source>
</evidence>
<keyword evidence="1" id="KW-0732">Signal</keyword>
<feature type="chain" id="PRO_5044766008" evidence="1">
    <location>
        <begin position="26"/>
        <end position="289"/>
    </location>
</feature>
<proteinExistence type="predicted"/>
<accession>A0ABD2LYE0</accession>
<keyword evidence="3" id="KW-1185">Reference proteome</keyword>
<protein>
    <submittedName>
        <fullName evidence="2">Uncharacterized protein</fullName>
    </submittedName>
</protein>
<organism evidence="2 3">
    <name type="scientific">Heterodera trifolii</name>
    <dbReference type="NCBI Taxonomy" id="157864"/>
    <lineage>
        <taxon>Eukaryota</taxon>
        <taxon>Metazoa</taxon>
        <taxon>Ecdysozoa</taxon>
        <taxon>Nematoda</taxon>
        <taxon>Chromadorea</taxon>
        <taxon>Rhabditida</taxon>
        <taxon>Tylenchina</taxon>
        <taxon>Tylenchomorpha</taxon>
        <taxon>Tylenchoidea</taxon>
        <taxon>Heteroderidae</taxon>
        <taxon>Heteroderinae</taxon>
        <taxon>Heterodera</taxon>
    </lineage>
</organism>
<comment type="caution">
    <text evidence="2">The sequence shown here is derived from an EMBL/GenBank/DDBJ whole genome shotgun (WGS) entry which is preliminary data.</text>
</comment>